<feature type="transmembrane region" description="Helical" evidence="1">
    <location>
        <begin position="63"/>
        <end position="81"/>
    </location>
</feature>
<feature type="transmembrane region" description="Helical" evidence="1">
    <location>
        <begin position="188"/>
        <end position="206"/>
    </location>
</feature>
<organism evidence="2">
    <name type="scientific">Cyanothece sp. (strain PCC 7425 / ATCC 29141)</name>
    <dbReference type="NCBI Taxonomy" id="395961"/>
    <lineage>
        <taxon>Bacteria</taxon>
        <taxon>Bacillati</taxon>
        <taxon>Cyanobacteriota</taxon>
        <taxon>Cyanophyceae</taxon>
        <taxon>Gomontiellales</taxon>
        <taxon>Cyanothecaceae</taxon>
        <taxon>Cyanothece</taxon>
    </lineage>
</organism>
<feature type="transmembrane region" description="Helical" evidence="1">
    <location>
        <begin position="151"/>
        <end position="176"/>
    </location>
</feature>
<evidence type="ECO:0000256" key="1">
    <source>
        <dbReference type="SAM" id="Phobius"/>
    </source>
</evidence>
<dbReference type="Pfam" id="PF13301">
    <property type="entry name" value="DUF4079"/>
    <property type="match status" value="1"/>
</dbReference>
<dbReference type="OrthoDB" id="507684at2"/>
<feature type="transmembrane region" description="Helical" evidence="1">
    <location>
        <begin position="12"/>
        <end position="33"/>
    </location>
</feature>
<sequence length="245" mass="27385">MYLNLPDIVLLLHPILAITFVFPLIGLTVVRAWETRQRRLKASPGSEKLPPTVGREHLDFGKLLSAGVVGIALLGMVRPILEHLVNSQTWSKDPFQVIFIAALYAATIACFILLYKTQSSLWRGAFATLTGVGVVILGLQEGIFRRNEEWYFSHLYLGLAATLLMIFSLAIVPDIYRDRSHTWRKAHTLLNCVALLLFLAQGITGARDLLEIPLTWQKPVVYSCNFDPKSPAFKTCPQLPPPPQP</sequence>
<feature type="transmembrane region" description="Helical" evidence="1">
    <location>
        <begin position="93"/>
        <end position="114"/>
    </location>
</feature>
<evidence type="ECO:0000313" key="2">
    <source>
        <dbReference type="EMBL" id="ACL45721.1"/>
    </source>
</evidence>
<dbReference type="HOGENOM" id="CLU_103369_0_0_3"/>
<proteinExistence type="predicted"/>
<keyword evidence="1" id="KW-0472">Membrane</keyword>
<dbReference type="AlphaFoldDB" id="B8HQQ0"/>
<dbReference type="STRING" id="395961.Cyan7425_3397"/>
<keyword evidence="1" id="KW-1133">Transmembrane helix</keyword>
<feature type="transmembrane region" description="Helical" evidence="1">
    <location>
        <begin position="121"/>
        <end position="139"/>
    </location>
</feature>
<dbReference type="KEGG" id="cyn:Cyan7425_3397"/>
<evidence type="ECO:0008006" key="3">
    <source>
        <dbReference type="Google" id="ProtNLM"/>
    </source>
</evidence>
<reference evidence="2" key="1">
    <citation type="submission" date="2009-01" db="EMBL/GenBank/DDBJ databases">
        <title>Complete sequence of chromosome Cyanothece sp. PCC 7425.</title>
        <authorList>
            <consortium name="US DOE Joint Genome Institute"/>
            <person name="Lucas S."/>
            <person name="Copeland A."/>
            <person name="Lapidus A."/>
            <person name="Glavina del Rio T."/>
            <person name="Dalin E."/>
            <person name="Tice H."/>
            <person name="Bruce D."/>
            <person name="Goodwin L."/>
            <person name="Pitluck S."/>
            <person name="Sims D."/>
            <person name="Meineke L."/>
            <person name="Brettin T."/>
            <person name="Detter J.C."/>
            <person name="Han C."/>
            <person name="Larimer F."/>
            <person name="Land M."/>
            <person name="Hauser L."/>
            <person name="Kyrpides N."/>
            <person name="Ovchinnikova G."/>
            <person name="Liberton M."/>
            <person name="Stoeckel J."/>
            <person name="Banerjee A."/>
            <person name="Singh A."/>
            <person name="Page L."/>
            <person name="Sato H."/>
            <person name="Zhao L."/>
            <person name="Sherman L."/>
            <person name="Pakrasi H."/>
            <person name="Richardson P."/>
        </authorList>
    </citation>
    <scope>NUCLEOTIDE SEQUENCE</scope>
    <source>
        <strain evidence="2">PCC 7425</strain>
    </source>
</reference>
<accession>B8HQQ0</accession>
<keyword evidence="1" id="KW-0812">Transmembrane</keyword>
<dbReference type="InterPro" id="IPR025067">
    <property type="entry name" value="DUF4079"/>
</dbReference>
<dbReference type="EMBL" id="CP001344">
    <property type="protein sequence ID" value="ACL45721.1"/>
    <property type="molecule type" value="Genomic_DNA"/>
</dbReference>
<protein>
    <recommendedName>
        <fullName evidence="3">DUF4079 domain-containing protein</fullName>
    </recommendedName>
</protein>
<gene>
    <name evidence="2" type="ordered locus">Cyan7425_3397</name>
</gene>
<name>B8HQQ0_CYAP4</name>
<dbReference type="eggNOG" id="ENOG502Z7M6">
    <property type="taxonomic scope" value="Bacteria"/>
</dbReference>